<sequence>MKEKKRDKKKASERNVSSTEMSSLKRGSFAVAVLILLFAVFVAPLSAVPTTTWIPILGSISVSSTPSGATIHLDGFVGPSVTTPYTFANLLIGTHALALTLDGYEIWSADVPVLAGETSHVHAIMTPTPTTGSISVSSTPSGVTIVLDGLVDQSVTTPYTFANLSTGIHTLELALDGYEGWSTTVHVSAGETSPVHAIMTPIPTPPPTKGAIFVNSSPSGATIGLDTPDGTFDGPSVTTPYTFTEISPGSSTITLALDGYKGWSTNVWVSAGETSRVHATLTPYHLKINEIMYNLPGLDRNREWIELFNGAPEAINITGWKFFEYSTDPYHVFTRGQGSMVIPTGGYAIIAADATTFLNEHPACNSTVIESGFWLSNWGESIALKDASSVIIDEVSYHKSWGAAGNGKTLELNLTGGWEESLVDGGTPCNPNSVTI</sequence>
<feature type="domain" description="LTD" evidence="1">
    <location>
        <begin position="273"/>
        <end position="399"/>
    </location>
</feature>
<evidence type="ECO:0000259" key="1">
    <source>
        <dbReference type="PROSITE" id="PS51841"/>
    </source>
</evidence>
<dbReference type="PANTHER" id="PTHR36194">
    <property type="entry name" value="S-LAYER-LIKE PROTEIN"/>
    <property type="match status" value="1"/>
</dbReference>
<gene>
    <name evidence="2" type="ORF">GZ34H9_6</name>
</gene>
<dbReference type="PROSITE" id="PS51841">
    <property type="entry name" value="LTD"/>
    <property type="match status" value="1"/>
</dbReference>
<dbReference type="EMBL" id="AY714862">
    <property type="protein sequence ID" value="AAU83888.1"/>
    <property type="molecule type" value="Genomic_DNA"/>
</dbReference>
<protein>
    <submittedName>
        <fullName evidence="2">S-layer-like array protein</fullName>
    </submittedName>
</protein>
<dbReference type="InterPro" id="IPR036415">
    <property type="entry name" value="Lamin_tail_dom_sf"/>
</dbReference>
<dbReference type="SUPFAM" id="SSF74853">
    <property type="entry name" value="Lamin A/C globular tail domain"/>
    <property type="match status" value="1"/>
</dbReference>
<evidence type="ECO:0000313" key="2">
    <source>
        <dbReference type="EMBL" id="AAU83888.1"/>
    </source>
</evidence>
<reference evidence="2" key="2">
    <citation type="submission" date="2004-08" db="EMBL/GenBank/DDBJ databases">
        <authorList>
            <person name="Putnam N."/>
            <person name="Detter J.C."/>
            <person name="Richardson P.M."/>
            <person name="Rokhsar D."/>
        </authorList>
    </citation>
    <scope>NUCLEOTIDE SEQUENCE</scope>
</reference>
<name>Q649N9_UNCAG</name>
<accession>Q649N9</accession>
<reference evidence="2" key="1">
    <citation type="journal article" date="2004" name="Science">
        <title>Reverse methanogenesis: testing the hypothesis with environmental genomics.</title>
        <authorList>
            <person name="Hallam S.J."/>
            <person name="Putnam N."/>
            <person name="Preston C.M."/>
            <person name="Detter J.C."/>
            <person name="Rokhsar D."/>
            <person name="Richardson P.M."/>
            <person name="DeLong E.F."/>
        </authorList>
    </citation>
    <scope>NUCLEOTIDE SEQUENCE</scope>
</reference>
<dbReference type="AlphaFoldDB" id="Q649N9"/>
<dbReference type="InterPro" id="IPR013229">
    <property type="entry name" value="PEGA"/>
</dbReference>
<dbReference type="PANTHER" id="PTHR36194:SF1">
    <property type="entry name" value="S-LAYER-LIKE PROTEIN"/>
    <property type="match status" value="1"/>
</dbReference>
<dbReference type="Pfam" id="PF00932">
    <property type="entry name" value="LTD"/>
    <property type="match status" value="1"/>
</dbReference>
<proteinExistence type="predicted"/>
<organism evidence="2">
    <name type="scientific">Uncultured archaeon GZfos26G2</name>
    <dbReference type="NCBI Taxonomy" id="3386331"/>
    <lineage>
        <taxon>Archaea</taxon>
        <taxon>Methanobacteriati</taxon>
        <taxon>Methanobacteriota</taxon>
        <taxon>Stenosarchaea group</taxon>
        <taxon>Methanomicrobia</taxon>
        <taxon>Candidatus Methanophagales</taxon>
        <taxon>Candidatus Methanophagaceae</taxon>
        <taxon>Candidatus Methanophaga</taxon>
    </lineage>
</organism>
<dbReference type="Pfam" id="PF08308">
    <property type="entry name" value="PEGA"/>
    <property type="match status" value="3"/>
</dbReference>
<dbReference type="InterPro" id="IPR001322">
    <property type="entry name" value="Lamin_tail_dom"/>
</dbReference>